<reference evidence="2" key="1">
    <citation type="submission" date="2024-03" db="EMBL/GenBank/DDBJ databases">
        <title>WGS assembly of Saponaria officinalis var. Norfolk2.</title>
        <authorList>
            <person name="Jenkins J."/>
            <person name="Shu S."/>
            <person name="Grimwood J."/>
            <person name="Barry K."/>
            <person name="Goodstein D."/>
            <person name="Schmutz J."/>
            <person name="Leebens-Mack J."/>
            <person name="Osbourn A."/>
        </authorList>
    </citation>
    <scope>NUCLEOTIDE SEQUENCE [LARGE SCALE GENOMIC DNA]</scope>
    <source>
        <strain evidence="2">JIC</strain>
    </source>
</reference>
<accession>A0AAW1J545</accession>
<name>A0AAW1J545_SAPOF</name>
<dbReference type="Proteomes" id="UP001443914">
    <property type="component" value="Unassembled WGS sequence"/>
</dbReference>
<proteinExistence type="predicted"/>
<dbReference type="EMBL" id="JBDFQZ010000008">
    <property type="protein sequence ID" value="KAK9697870.1"/>
    <property type="molecule type" value="Genomic_DNA"/>
</dbReference>
<evidence type="ECO:0000313" key="3">
    <source>
        <dbReference type="Proteomes" id="UP001443914"/>
    </source>
</evidence>
<feature type="region of interest" description="Disordered" evidence="1">
    <location>
        <begin position="61"/>
        <end position="94"/>
    </location>
</feature>
<evidence type="ECO:0000313" key="2">
    <source>
        <dbReference type="EMBL" id="KAK9697870.1"/>
    </source>
</evidence>
<feature type="compositionally biased region" description="Basic and acidic residues" evidence="1">
    <location>
        <begin position="61"/>
        <end position="74"/>
    </location>
</feature>
<gene>
    <name evidence="2" type="ORF">RND81_08G066000</name>
</gene>
<organism evidence="2 3">
    <name type="scientific">Saponaria officinalis</name>
    <name type="common">Common soapwort</name>
    <name type="synonym">Lychnis saponaria</name>
    <dbReference type="NCBI Taxonomy" id="3572"/>
    <lineage>
        <taxon>Eukaryota</taxon>
        <taxon>Viridiplantae</taxon>
        <taxon>Streptophyta</taxon>
        <taxon>Embryophyta</taxon>
        <taxon>Tracheophyta</taxon>
        <taxon>Spermatophyta</taxon>
        <taxon>Magnoliopsida</taxon>
        <taxon>eudicotyledons</taxon>
        <taxon>Gunneridae</taxon>
        <taxon>Pentapetalae</taxon>
        <taxon>Caryophyllales</taxon>
        <taxon>Caryophyllaceae</taxon>
        <taxon>Caryophylleae</taxon>
        <taxon>Saponaria</taxon>
    </lineage>
</organism>
<comment type="caution">
    <text evidence="2">The sequence shown here is derived from an EMBL/GenBank/DDBJ whole genome shotgun (WGS) entry which is preliminary data.</text>
</comment>
<protein>
    <submittedName>
        <fullName evidence="2">Uncharacterized protein</fullName>
    </submittedName>
</protein>
<evidence type="ECO:0000256" key="1">
    <source>
        <dbReference type="SAM" id="MobiDB-lite"/>
    </source>
</evidence>
<keyword evidence="3" id="KW-1185">Reference proteome</keyword>
<dbReference type="AlphaFoldDB" id="A0AAW1J545"/>
<sequence>MLPRIRKFDTGSGKRKKKRRIEELVRSQRGALDRFLIKESFNEVVDNYDYIGDDVPIDNKIDENGNDKIDKNNVDDNTDGVENNNDISTDEDEIDYDVDKEKYNHIEDVSDIPNMIDIFDPRKWIHLILL</sequence>